<sequence length="290" mass="32867">NVTFPVPCRNLSRMATKSLPQHPGVTTALINNLPTEILDEIFTLYYRSKIFSPLTLKLVCQQWCQIVDRMSIVYSDILLAPDLGQLPFELTVIGCRTCFREADVYDTELDKDLIDLRCRSLNVYCPVVLAAPLIKSINNAPNLESFKAGASSQDWDRDDDEMHIAINHVLLKKPRLLRKLGLFHVNEFELDESKREVLRCLDSCMLRGTSLFSDQPVKDLVSGLENVTKIQWKLRANPPPPIDHAQAGGTIGRRKRLSLRDTFSTAFTTSIFADPLHLIDWEGLDQEIAM</sequence>
<keyword evidence="2" id="KW-1185">Reference proteome</keyword>
<proteinExistence type="predicted"/>
<dbReference type="EMBL" id="CAJVPT010048462">
    <property type="protein sequence ID" value="CAG8742138.1"/>
    <property type="molecule type" value="Genomic_DNA"/>
</dbReference>
<gene>
    <name evidence="1" type="ORF">ACOLOM_LOCUS12234</name>
</gene>
<feature type="non-terminal residue" evidence="1">
    <location>
        <position position="1"/>
    </location>
</feature>
<evidence type="ECO:0000313" key="1">
    <source>
        <dbReference type="EMBL" id="CAG8742138.1"/>
    </source>
</evidence>
<dbReference type="Proteomes" id="UP000789525">
    <property type="component" value="Unassembled WGS sequence"/>
</dbReference>
<accession>A0ACA9Q9G1</accession>
<protein>
    <submittedName>
        <fullName evidence="1">9411_t:CDS:1</fullName>
    </submittedName>
</protein>
<evidence type="ECO:0000313" key="2">
    <source>
        <dbReference type="Proteomes" id="UP000789525"/>
    </source>
</evidence>
<name>A0ACA9Q9G1_9GLOM</name>
<organism evidence="1 2">
    <name type="scientific">Acaulospora colombiana</name>
    <dbReference type="NCBI Taxonomy" id="27376"/>
    <lineage>
        <taxon>Eukaryota</taxon>
        <taxon>Fungi</taxon>
        <taxon>Fungi incertae sedis</taxon>
        <taxon>Mucoromycota</taxon>
        <taxon>Glomeromycotina</taxon>
        <taxon>Glomeromycetes</taxon>
        <taxon>Diversisporales</taxon>
        <taxon>Acaulosporaceae</taxon>
        <taxon>Acaulospora</taxon>
    </lineage>
</organism>
<comment type="caution">
    <text evidence="1">The sequence shown here is derived from an EMBL/GenBank/DDBJ whole genome shotgun (WGS) entry which is preliminary data.</text>
</comment>
<reference evidence="1" key="1">
    <citation type="submission" date="2021-06" db="EMBL/GenBank/DDBJ databases">
        <authorList>
            <person name="Kallberg Y."/>
            <person name="Tangrot J."/>
            <person name="Rosling A."/>
        </authorList>
    </citation>
    <scope>NUCLEOTIDE SEQUENCE</scope>
    <source>
        <strain evidence="1">CL356</strain>
    </source>
</reference>
<feature type="non-terminal residue" evidence="1">
    <location>
        <position position="290"/>
    </location>
</feature>